<organism evidence="2 3">
    <name type="scientific">Portunus trituberculatus</name>
    <name type="common">Swimming crab</name>
    <name type="synonym">Neptunus trituberculatus</name>
    <dbReference type="NCBI Taxonomy" id="210409"/>
    <lineage>
        <taxon>Eukaryota</taxon>
        <taxon>Metazoa</taxon>
        <taxon>Ecdysozoa</taxon>
        <taxon>Arthropoda</taxon>
        <taxon>Crustacea</taxon>
        <taxon>Multicrustacea</taxon>
        <taxon>Malacostraca</taxon>
        <taxon>Eumalacostraca</taxon>
        <taxon>Eucarida</taxon>
        <taxon>Decapoda</taxon>
        <taxon>Pleocyemata</taxon>
        <taxon>Brachyura</taxon>
        <taxon>Eubrachyura</taxon>
        <taxon>Portunoidea</taxon>
        <taxon>Portunidae</taxon>
        <taxon>Portuninae</taxon>
        <taxon>Portunus</taxon>
    </lineage>
</organism>
<keyword evidence="3" id="KW-1185">Reference proteome</keyword>
<accession>A0A5B7HWP1</accession>
<feature type="compositionally biased region" description="Pro residues" evidence="1">
    <location>
        <begin position="121"/>
        <end position="130"/>
    </location>
</feature>
<feature type="region of interest" description="Disordered" evidence="1">
    <location>
        <begin position="96"/>
        <end position="137"/>
    </location>
</feature>
<evidence type="ECO:0000313" key="3">
    <source>
        <dbReference type="Proteomes" id="UP000324222"/>
    </source>
</evidence>
<evidence type="ECO:0000256" key="1">
    <source>
        <dbReference type="SAM" id="MobiDB-lite"/>
    </source>
</evidence>
<dbReference type="AlphaFoldDB" id="A0A5B7HWP1"/>
<dbReference type="EMBL" id="VSRR010045991">
    <property type="protein sequence ID" value="MPC77491.1"/>
    <property type="molecule type" value="Genomic_DNA"/>
</dbReference>
<proteinExistence type="predicted"/>
<gene>
    <name evidence="2" type="ORF">E2C01_071946</name>
</gene>
<protein>
    <submittedName>
        <fullName evidence="2">Uncharacterized protein</fullName>
    </submittedName>
</protein>
<sequence>MVRVRGRERVEGGAARQDLCSCPLRRPGPPPHQLLKARGGGGGGGGGGNVMKEVLMEVVMMVMNAAIPVSVQHTSTFFSRPATHAAHVAMKRRSTTYRAGGTAPATPPPHTHTGRSTIPPHNLPRPAPPRHPQRRANSAYQSDEWLFVMFVVKVTGAARRLLIRHKHADKLLHRNSSLTVNKH</sequence>
<dbReference type="Proteomes" id="UP000324222">
    <property type="component" value="Unassembled WGS sequence"/>
</dbReference>
<name>A0A5B7HWP1_PORTR</name>
<reference evidence="2 3" key="1">
    <citation type="submission" date="2019-05" db="EMBL/GenBank/DDBJ databases">
        <title>Another draft genome of Portunus trituberculatus and its Hox gene families provides insights of decapod evolution.</title>
        <authorList>
            <person name="Jeong J.-H."/>
            <person name="Song I."/>
            <person name="Kim S."/>
            <person name="Choi T."/>
            <person name="Kim D."/>
            <person name="Ryu S."/>
            <person name="Kim W."/>
        </authorList>
    </citation>
    <scope>NUCLEOTIDE SEQUENCE [LARGE SCALE GENOMIC DNA]</scope>
    <source>
        <tissue evidence="2">Muscle</tissue>
    </source>
</reference>
<comment type="caution">
    <text evidence="2">The sequence shown here is derived from an EMBL/GenBank/DDBJ whole genome shotgun (WGS) entry which is preliminary data.</text>
</comment>
<evidence type="ECO:0000313" key="2">
    <source>
        <dbReference type="EMBL" id="MPC77491.1"/>
    </source>
</evidence>